<dbReference type="AlphaFoldDB" id="A0A4R2CNU3"/>
<comment type="caution">
    <text evidence="2">The sequence shown here is derived from an EMBL/GenBank/DDBJ whole genome shotgun (WGS) entry which is preliminary data.</text>
</comment>
<evidence type="ECO:0000256" key="1">
    <source>
        <dbReference type="SAM" id="SignalP"/>
    </source>
</evidence>
<feature type="chain" id="PRO_5020808792" evidence="1">
    <location>
        <begin position="38"/>
        <end position="191"/>
    </location>
</feature>
<feature type="signal peptide" evidence="1">
    <location>
        <begin position="1"/>
        <end position="37"/>
    </location>
</feature>
<reference evidence="2 3" key="1">
    <citation type="submission" date="2019-03" db="EMBL/GenBank/DDBJ databases">
        <title>Genomic Encyclopedia of Type Strains, Phase IV (KMG-IV): sequencing the most valuable type-strain genomes for metagenomic binning, comparative biology and taxonomic classification.</title>
        <authorList>
            <person name="Goeker M."/>
        </authorList>
    </citation>
    <scope>NUCLEOTIDE SEQUENCE [LARGE SCALE GENOMIC DNA]</scope>
    <source>
        <strain evidence="2 3">DSM 18401</strain>
    </source>
</reference>
<evidence type="ECO:0000313" key="3">
    <source>
        <dbReference type="Proteomes" id="UP000295351"/>
    </source>
</evidence>
<sequence>MAVAHQGSFMYSRTSLIARVSVAAFLAATAVALPASAGSRDKAFFEQVTGSWQGKGEIVAGKYKGTKFACDLTGDTAPAKGAGIQLDGFCRVGVFKQPMSALITRSGSTYKGKFLDGAAGKGLDITSGQVNGNKVVVGINRQKLNGAMIARLDGDNKMNITISVKVEDKMVPVIGVSLDRNLDDIAVGSIK</sequence>
<dbReference type="EMBL" id="SLVX01000012">
    <property type="protein sequence ID" value="TCN42363.1"/>
    <property type="molecule type" value="Genomic_DNA"/>
</dbReference>
<organism evidence="2 3">
    <name type="scientific">Shinella granuli</name>
    <dbReference type="NCBI Taxonomy" id="323621"/>
    <lineage>
        <taxon>Bacteria</taxon>
        <taxon>Pseudomonadati</taxon>
        <taxon>Pseudomonadota</taxon>
        <taxon>Alphaproteobacteria</taxon>
        <taxon>Hyphomicrobiales</taxon>
        <taxon>Rhizobiaceae</taxon>
        <taxon>Shinella</taxon>
    </lineage>
</organism>
<proteinExistence type="predicted"/>
<accession>A0A4R2CNU3</accession>
<gene>
    <name evidence="2" type="ORF">EV665_11298</name>
</gene>
<protein>
    <submittedName>
        <fullName evidence="2">Uncharacterized protein</fullName>
    </submittedName>
</protein>
<keyword evidence="3" id="KW-1185">Reference proteome</keyword>
<evidence type="ECO:0000313" key="2">
    <source>
        <dbReference type="EMBL" id="TCN42363.1"/>
    </source>
</evidence>
<dbReference type="Proteomes" id="UP000295351">
    <property type="component" value="Unassembled WGS sequence"/>
</dbReference>
<name>A0A4R2CNU3_SHIGR</name>
<keyword evidence="1" id="KW-0732">Signal</keyword>